<dbReference type="KEGG" id="bex:A11Q_1892"/>
<dbReference type="PROSITE" id="PS00756">
    <property type="entry name" value="SECY_2"/>
    <property type="match status" value="1"/>
</dbReference>
<dbReference type="InterPro" id="IPR023201">
    <property type="entry name" value="SecY_dom_sf"/>
</dbReference>
<name>M4VA70_9BACT</name>
<feature type="transmembrane region" description="Helical" evidence="10">
    <location>
        <begin position="215"/>
        <end position="237"/>
    </location>
</feature>
<dbReference type="GO" id="GO:0043952">
    <property type="term" value="P:protein transport by the Sec complex"/>
    <property type="evidence" value="ECO:0007669"/>
    <property type="project" value="UniProtKB-UniRule"/>
</dbReference>
<feature type="transmembrane region" description="Helical" evidence="10">
    <location>
        <begin position="369"/>
        <end position="387"/>
    </location>
</feature>
<dbReference type="eggNOG" id="COG0201">
    <property type="taxonomic scope" value="Bacteria"/>
</dbReference>
<evidence type="ECO:0000313" key="14">
    <source>
        <dbReference type="EMBL" id="AGH96108.1"/>
    </source>
</evidence>
<comment type="similarity">
    <text evidence="2 10 13">Belongs to the SecY/SEC61-alpha family.</text>
</comment>
<proteinExistence type="inferred from homology"/>
<feature type="transmembrane region" description="Helical" evidence="10">
    <location>
        <begin position="186"/>
        <end position="203"/>
    </location>
</feature>
<dbReference type="InterPro" id="IPR002208">
    <property type="entry name" value="SecY/SEC61-alpha"/>
</dbReference>
<keyword evidence="4 10" id="KW-0812">Transmembrane</keyword>
<comment type="caution">
    <text evidence="10">Lacks conserved residue(s) required for the propagation of feature annotation.</text>
</comment>
<dbReference type="STRING" id="1184267.A11Q_1892"/>
<evidence type="ECO:0000256" key="8">
    <source>
        <dbReference type="ARBA" id="ARBA00023136"/>
    </source>
</evidence>
<feature type="transmembrane region" description="Helical" evidence="10">
    <location>
        <begin position="18"/>
        <end position="36"/>
    </location>
</feature>
<feature type="transmembrane region" description="Helical" evidence="10">
    <location>
        <begin position="269"/>
        <end position="291"/>
    </location>
</feature>
<evidence type="ECO:0000313" key="15">
    <source>
        <dbReference type="Proteomes" id="UP000012040"/>
    </source>
</evidence>
<accession>M4VA70</accession>
<dbReference type="AlphaFoldDB" id="M4VA70"/>
<dbReference type="GO" id="GO:0005886">
    <property type="term" value="C:plasma membrane"/>
    <property type="evidence" value="ECO:0007669"/>
    <property type="project" value="UniProtKB-SubCell"/>
</dbReference>
<keyword evidence="7 10" id="KW-0811">Translocation</keyword>
<comment type="subunit">
    <text evidence="10">Component of the Sec protein translocase complex. Heterotrimer consisting of SecY, SecE and SecG subunits. The heterotrimers can form oligomers, although 1 heterotrimer is thought to be able to translocate proteins. Interacts with the ribosome. Interacts with SecDF, and other proteins may be involved. Interacts with SecA.</text>
</comment>
<keyword evidence="15" id="KW-1185">Reference proteome</keyword>
<feature type="transmembrane region" description="Helical" evidence="10">
    <location>
        <begin position="114"/>
        <end position="134"/>
    </location>
</feature>
<dbReference type="InterPro" id="IPR030659">
    <property type="entry name" value="SecY_CS"/>
</dbReference>
<dbReference type="GO" id="GO:0065002">
    <property type="term" value="P:intracellular protein transmembrane transport"/>
    <property type="evidence" value="ECO:0007669"/>
    <property type="project" value="UniProtKB-UniRule"/>
</dbReference>
<dbReference type="GO" id="GO:0006605">
    <property type="term" value="P:protein targeting"/>
    <property type="evidence" value="ECO:0007669"/>
    <property type="project" value="UniProtKB-UniRule"/>
</dbReference>
<dbReference type="HOGENOM" id="CLU_030313_0_2_7"/>
<evidence type="ECO:0000256" key="3">
    <source>
        <dbReference type="ARBA" id="ARBA00022448"/>
    </source>
</evidence>
<keyword evidence="3 10" id="KW-0813">Transport</keyword>
<dbReference type="RefSeq" id="WP_015470598.1">
    <property type="nucleotide sequence ID" value="NC_020813.1"/>
</dbReference>
<dbReference type="Proteomes" id="UP000012040">
    <property type="component" value="Chromosome"/>
</dbReference>
<evidence type="ECO:0000256" key="7">
    <source>
        <dbReference type="ARBA" id="ARBA00023010"/>
    </source>
</evidence>
<evidence type="ECO:0000256" key="12">
    <source>
        <dbReference type="RuleBase" id="RU003484"/>
    </source>
</evidence>
<dbReference type="SUPFAM" id="SSF103491">
    <property type="entry name" value="Preprotein translocase SecY subunit"/>
    <property type="match status" value="1"/>
</dbReference>
<evidence type="ECO:0000256" key="1">
    <source>
        <dbReference type="ARBA" id="ARBA00004141"/>
    </source>
</evidence>
<protein>
    <recommendedName>
        <fullName evidence="9 10">Protein translocase subunit SecY</fullName>
    </recommendedName>
</protein>
<feature type="transmembrane region" description="Helical" evidence="10">
    <location>
        <begin position="70"/>
        <end position="94"/>
    </location>
</feature>
<keyword evidence="10" id="KW-1003">Cell membrane</keyword>
<evidence type="ECO:0000256" key="11">
    <source>
        <dbReference type="RuleBase" id="RU000537"/>
    </source>
</evidence>
<dbReference type="PROSITE" id="PS00755">
    <property type="entry name" value="SECY_1"/>
    <property type="match status" value="1"/>
</dbReference>
<feature type="transmembrane region" description="Helical" evidence="10">
    <location>
        <begin position="311"/>
        <end position="333"/>
    </location>
</feature>
<evidence type="ECO:0000256" key="10">
    <source>
        <dbReference type="HAMAP-Rule" id="MF_01465"/>
    </source>
</evidence>
<feature type="transmembrane region" description="Helical" evidence="10">
    <location>
        <begin position="154"/>
        <end position="174"/>
    </location>
</feature>
<dbReference type="NCBIfam" id="TIGR00967">
    <property type="entry name" value="3a0501s007"/>
    <property type="match status" value="1"/>
</dbReference>
<keyword evidence="8 10" id="KW-0472">Membrane</keyword>
<keyword evidence="6 10" id="KW-1133">Transmembrane helix</keyword>
<dbReference type="EMBL" id="CP003537">
    <property type="protein sequence ID" value="AGH96108.1"/>
    <property type="molecule type" value="Genomic_DNA"/>
</dbReference>
<keyword evidence="5 10" id="KW-0653">Protein transport</keyword>
<dbReference type="InterPro" id="IPR026593">
    <property type="entry name" value="SecY"/>
</dbReference>
<dbReference type="PANTHER" id="PTHR10906">
    <property type="entry name" value="SECY/SEC61-ALPHA FAMILY MEMBER"/>
    <property type="match status" value="1"/>
</dbReference>
<dbReference type="PIRSF" id="PIRSF004557">
    <property type="entry name" value="SecY"/>
    <property type="match status" value="1"/>
</dbReference>
<reference evidence="14 15" key="1">
    <citation type="journal article" date="2013" name="ISME J.">
        <title>By their genes ye shall know them: genomic signatures of predatory bacteria.</title>
        <authorList>
            <person name="Pasternak Z."/>
            <person name="Pietrokovski S."/>
            <person name="Rotem O."/>
            <person name="Gophna U."/>
            <person name="Lurie-Weinberger M.N."/>
            <person name="Jurkevitch E."/>
        </authorList>
    </citation>
    <scope>NUCLEOTIDE SEQUENCE [LARGE SCALE GENOMIC DNA]</scope>
    <source>
        <strain evidence="14 15">JSS</strain>
    </source>
</reference>
<dbReference type="OrthoDB" id="5288563at2"/>
<evidence type="ECO:0000256" key="13">
    <source>
        <dbReference type="RuleBase" id="RU004349"/>
    </source>
</evidence>
<dbReference type="Gene3D" id="1.10.3370.10">
    <property type="entry name" value="SecY subunit domain"/>
    <property type="match status" value="1"/>
</dbReference>
<evidence type="ECO:0000256" key="9">
    <source>
        <dbReference type="ARBA" id="ARBA00039733"/>
    </source>
</evidence>
<evidence type="ECO:0000256" key="6">
    <source>
        <dbReference type="ARBA" id="ARBA00022989"/>
    </source>
</evidence>
<gene>
    <name evidence="10" type="primary">secY</name>
    <name evidence="14" type="ORF">A11Q_1892</name>
</gene>
<evidence type="ECO:0000256" key="4">
    <source>
        <dbReference type="ARBA" id="ARBA00022692"/>
    </source>
</evidence>
<evidence type="ECO:0000256" key="2">
    <source>
        <dbReference type="ARBA" id="ARBA00005751"/>
    </source>
</evidence>
<sequence>MASQNSDSKGLGSLKSKIFFTLICLAVYRIGVHIPTPGVNGNAVSEFFNSQSRGIFGMFNTFSGGALEQFSVFALGIMPYISASIIFQLLTSAVPHLEALKKEGEAGRKKISQYTKYATVVLAVVQGYGISSWLSGQTTQMGQSLLASGSLGILPFKFVTVLTLVAGTCFIMWLGDQITEKGIGNGTSLIIFTGIAASIPSGASHLYDLVKTGELRFIIAAGLLLFMVLVIAAVIFMEVAQRRIAIQYSQRLANNNMGSLASSHLPIKINFPGVIPPIFASSLLMFPSTLAQFVNVPWLTAMNESLNPNGVIFNILFVLFIVFFSFFYTDIVFNADEVSENLKKSGAFVPGIRAGKSTAEFIRYVLDRINVLGCLYLCIICILPGLMVQFLNIPFHFGGTSLLILVGVAIDTSQQIQSHLLSSKYDSFLKGVKIRSRRVQF</sequence>
<comment type="function">
    <text evidence="10 11">The central subunit of the protein translocation channel SecYEG. Consists of two halves formed by TMs 1-5 and 6-10. These two domains form a lateral gate at the front which open onto the bilayer between TMs 2 and 7, and are clamped together by SecE at the back. The channel is closed by both a pore ring composed of hydrophobic SecY resides and a short helix (helix 2A) on the extracellular side of the membrane which forms a plug. The plug probably moves laterally to allow the channel to open. The ring and the pore may move independently.</text>
</comment>
<dbReference type="FunFam" id="1.10.3370.10:FF:000001">
    <property type="entry name" value="Preprotein translocase subunit SecY"/>
    <property type="match status" value="1"/>
</dbReference>
<comment type="subcellular location">
    <subcellularLocation>
        <location evidence="10">Cell membrane</location>
        <topology evidence="10">Multi-pass membrane protein</topology>
    </subcellularLocation>
    <subcellularLocation>
        <location evidence="1 12">Membrane</location>
        <topology evidence="1 12">Multi-pass membrane protein</topology>
    </subcellularLocation>
</comment>
<dbReference type="HAMAP" id="MF_01465">
    <property type="entry name" value="SecY"/>
    <property type="match status" value="1"/>
</dbReference>
<dbReference type="Pfam" id="PF00344">
    <property type="entry name" value="SecY"/>
    <property type="match status" value="1"/>
</dbReference>
<evidence type="ECO:0000256" key="5">
    <source>
        <dbReference type="ARBA" id="ARBA00022927"/>
    </source>
</evidence>
<dbReference type="PRINTS" id="PR00303">
    <property type="entry name" value="SECYTRNLCASE"/>
</dbReference>
<dbReference type="PATRIC" id="fig|1184267.3.peg.1917"/>
<organism evidence="14 15">
    <name type="scientific">Pseudobdellovibrio exovorus JSS</name>
    <dbReference type="NCBI Taxonomy" id="1184267"/>
    <lineage>
        <taxon>Bacteria</taxon>
        <taxon>Pseudomonadati</taxon>
        <taxon>Bdellovibrionota</taxon>
        <taxon>Bdellovibrionia</taxon>
        <taxon>Bdellovibrionales</taxon>
        <taxon>Pseudobdellovibrionaceae</taxon>
        <taxon>Pseudobdellovibrio</taxon>
    </lineage>
</organism>